<evidence type="ECO:0000313" key="2">
    <source>
        <dbReference type="EMBL" id="KKL60591.1"/>
    </source>
</evidence>
<feature type="non-terminal residue" evidence="2">
    <location>
        <position position="213"/>
    </location>
</feature>
<proteinExistence type="predicted"/>
<evidence type="ECO:0000256" key="1">
    <source>
        <dbReference type="SAM" id="MobiDB-lite"/>
    </source>
</evidence>
<dbReference type="EMBL" id="LAZR01029098">
    <property type="protein sequence ID" value="KKL60591.1"/>
    <property type="molecule type" value="Genomic_DNA"/>
</dbReference>
<dbReference type="AlphaFoldDB" id="A0A0F9E388"/>
<feature type="region of interest" description="Disordered" evidence="1">
    <location>
        <begin position="133"/>
        <end position="158"/>
    </location>
</feature>
<comment type="caution">
    <text evidence="2">The sequence shown here is derived from an EMBL/GenBank/DDBJ whole genome shotgun (WGS) entry which is preliminary data.</text>
</comment>
<organism evidence="2">
    <name type="scientific">marine sediment metagenome</name>
    <dbReference type="NCBI Taxonomy" id="412755"/>
    <lineage>
        <taxon>unclassified sequences</taxon>
        <taxon>metagenomes</taxon>
        <taxon>ecological metagenomes</taxon>
    </lineage>
</organism>
<feature type="region of interest" description="Disordered" evidence="1">
    <location>
        <begin position="1"/>
        <end position="31"/>
    </location>
</feature>
<protein>
    <submittedName>
        <fullName evidence="2">Uncharacterized protein</fullName>
    </submittedName>
</protein>
<gene>
    <name evidence="2" type="ORF">LCGC14_2203800</name>
</gene>
<reference evidence="2" key="1">
    <citation type="journal article" date="2015" name="Nature">
        <title>Complex archaea that bridge the gap between prokaryotes and eukaryotes.</title>
        <authorList>
            <person name="Spang A."/>
            <person name="Saw J.H."/>
            <person name="Jorgensen S.L."/>
            <person name="Zaremba-Niedzwiedzka K."/>
            <person name="Martijn J."/>
            <person name="Lind A.E."/>
            <person name="van Eijk R."/>
            <person name="Schleper C."/>
            <person name="Guy L."/>
            <person name="Ettema T.J."/>
        </authorList>
    </citation>
    <scope>NUCLEOTIDE SEQUENCE</scope>
</reference>
<sequence>MAAAAAPRGHRRAPSAHANSSAPRKRAPHIHRRQQLAALFACNDAYDGADGAGPAPTVDAQFISRISLTELYEPAADAATAQAAFDDMPDDARAAFLQRMRQLGEAWCADSRVAPPDPAAPVAADAPAWLARGHRHREPPPAPLLPEHATSAAHRDDDDDDLYHERVTLALLDAAHRRYLVELPKYDASERFFLPLMCAPRPYDGTLLRFDKD</sequence>
<accession>A0A0F9E388</accession>
<name>A0A0F9E388_9ZZZZ</name>